<sequence>MTWLFAKGHAVDIVLLVMAIELSWLVRKYDWRISDACLRLAPGALMLLALRAALTGQDWRWIALPLILSFPVHLIDLARSTSRLSKDEK</sequence>
<dbReference type="EMBL" id="SIHO01000002">
    <property type="protein sequence ID" value="TFU03093.1"/>
    <property type="molecule type" value="Genomic_DNA"/>
</dbReference>
<dbReference type="Proteomes" id="UP000297737">
    <property type="component" value="Unassembled WGS sequence"/>
</dbReference>
<accession>A0A4Y9EMM5</accession>
<proteinExistence type="predicted"/>
<comment type="caution">
    <text evidence="1">The sequence shown here is derived from an EMBL/GenBank/DDBJ whole genome shotgun (WGS) entry which is preliminary data.</text>
</comment>
<protein>
    <submittedName>
        <fullName evidence="1">Uncharacterized protein</fullName>
    </submittedName>
</protein>
<keyword evidence="2" id="KW-1185">Reference proteome</keyword>
<evidence type="ECO:0000313" key="2">
    <source>
        <dbReference type="Proteomes" id="UP000297737"/>
    </source>
</evidence>
<gene>
    <name evidence="1" type="ORF">EUV02_07810</name>
</gene>
<reference evidence="1 2" key="1">
    <citation type="submission" date="2019-02" db="EMBL/GenBank/DDBJ databases">
        <title>Polymorphobacter sp. isolated from the lake at the Tibet of China.</title>
        <authorList>
            <person name="Li A."/>
        </authorList>
    </citation>
    <scope>NUCLEOTIDE SEQUENCE [LARGE SCALE GENOMIC DNA]</scope>
    <source>
        <strain evidence="1 2">DJ1R-1</strain>
    </source>
</reference>
<evidence type="ECO:0000313" key="1">
    <source>
        <dbReference type="EMBL" id="TFU03093.1"/>
    </source>
</evidence>
<organism evidence="1 2">
    <name type="scientific">Glacieibacterium arshaanense</name>
    <dbReference type="NCBI Taxonomy" id="2511025"/>
    <lineage>
        <taxon>Bacteria</taxon>
        <taxon>Pseudomonadati</taxon>
        <taxon>Pseudomonadota</taxon>
        <taxon>Alphaproteobacteria</taxon>
        <taxon>Sphingomonadales</taxon>
        <taxon>Sphingosinicellaceae</taxon>
        <taxon>Glacieibacterium</taxon>
    </lineage>
</organism>
<dbReference type="OrthoDB" id="7206724at2"/>
<dbReference type="AlphaFoldDB" id="A0A4Y9EMM5"/>
<name>A0A4Y9EMM5_9SPHN</name>